<gene>
    <name evidence="1" type="ORF">MQE36_11735</name>
</gene>
<organism evidence="1 2">
    <name type="scientific">Zhouia spongiae</name>
    <dbReference type="NCBI Taxonomy" id="2202721"/>
    <lineage>
        <taxon>Bacteria</taxon>
        <taxon>Pseudomonadati</taxon>
        <taxon>Bacteroidota</taxon>
        <taxon>Flavobacteriia</taxon>
        <taxon>Flavobacteriales</taxon>
        <taxon>Flavobacteriaceae</taxon>
        <taxon>Zhouia</taxon>
    </lineage>
</organism>
<dbReference type="RefSeq" id="WP_242936166.1">
    <property type="nucleotide sequence ID" value="NZ_CP094326.1"/>
</dbReference>
<accession>A0ABY3YIT2</accession>
<evidence type="ECO:0000313" key="1">
    <source>
        <dbReference type="EMBL" id="UNY97755.1"/>
    </source>
</evidence>
<proteinExistence type="predicted"/>
<evidence type="ECO:0000313" key="2">
    <source>
        <dbReference type="Proteomes" id="UP000829476"/>
    </source>
</evidence>
<sequence>MNSNEENLIQSLKNQAMDHHPTLKPHGFFKDKFQVSLFYVNNHAELLFTVRALTHLALRVIDPELSEDDISGRNEKDYIRQALTIANRLMPQGEEAFMDVINQYYREEKLRNKLDD</sequence>
<dbReference type="EMBL" id="CP094326">
    <property type="protein sequence ID" value="UNY97755.1"/>
    <property type="molecule type" value="Genomic_DNA"/>
</dbReference>
<reference evidence="1 2" key="1">
    <citation type="journal article" date="2018" name="Int. J. Syst. Evol. Microbiol.">
        <title>Zhouia spongiae sp. nov., isolated from a marine sponge.</title>
        <authorList>
            <person name="Zhuang L."/>
            <person name="Lin B."/>
            <person name="Qin F."/>
            <person name="Luo L."/>
        </authorList>
    </citation>
    <scope>NUCLEOTIDE SEQUENCE [LARGE SCALE GENOMIC DNA]</scope>
    <source>
        <strain evidence="1 2">HN-Y44</strain>
    </source>
</reference>
<dbReference type="Proteomes" id="UP000829476">
    <property type="component" value="Chromosome"/>
</dbReference>
<protein>
    <submittedName>
        <fullName evidence="1">Uncharacterized protein</fullName>
    </submittedName>
</protein>
<keyword evidence="2" id="KW-1185">Reference proteome</keyword>
<name>A0ABY3YIT2_9FLAO</name>